<dbReference type="Proteomes" id="UP000236333">
    <property type="component" value="Unassembled WGS sequence"/>
</dbReference>
<dbReference type="InterPro" id="IPR015655">
    <property type="entry name" value="PP2C"/>
</dbReference>
<feature type="region of interest" description="Disordered" evidence="1">
    <location>
        <begin position="303"/>
        <end position="322"/>
    </location>
</feature>
<dbReference type="EMBL" id="PGGS01000983">
    <property type="protein sequence ID" value="PNH01188.1"/>
    <property type="molecule type" value="Genomic_DNA"/>
</dbReference>
<comment type="caution">
    <text evidence="3">The sequence shown here is derived from an EMBL/GenBank/DDBJ whole genome shotgun (WGS) entry which is preliminary data.</text>
</comment>
<dbReference type="SUPFAM" id="SSF81606">
    <property type="entry name" value="PP2C-like"/>
    <property type="match status" value="1"/>
</dbReference>
<dbReference type="GO" id="GO:0004722">
    <property type="term" value="F:protein serine/threonine phosphatase activity"/>
    <property type="evidence" value="ECO:0007669"/>
    <property type="project" value="InterPro"/>
</dbReference>
<dbReference type="InterPro" id="IPR001932">
    <property type="entry name" value="PPM-type_phosphatase-like_dom"/>
</dbReference>
<accession>A0A2J7ZLP2</accession>
<organism evidence="3 4">
    <name type="scientific">Tetrabaena socialis</name>
    <dbReference type="NCBI Taxonomy" id="47790"/>
    <lineage>
        <taxon>Eukaryota</taxon>
        <taxon>Viridiplantae</taxon>
        <taxon>Chlorophyta</taxon>
        <taxon>core chlorophytes</taxon>
        <taxon>Chlorophyceae</taxon>
        <taxon>CS clade</taxon>
        <taxon>Chlamydomonadales</taxon>
        <taxon>Tetrabaenaceae</taxon>
        <taxon>Tetrabaena</taxon>
    </lineage>
</organism>
<name>A0A2J7ZLP2_9CHLO</name>
<dbReference type="OrthoDB" id="10264738at2759"/>
<sequence length="413" mass="43438">MLLARVPSPLHPIAEHAPTQYRMETAESPTAIPAPFSCHSTASRVVKGEDVLYIHPLAIATQPPSMLYMVCDGHSGSEAANYVAANFVRVLNSFLPARGPSMNGPKDMEVFAEVVRQAIVETFVRLDNDWIAVGHMSGTTVTATVAIGYLLTVANIGDSSAVLDTGCSILELTGSHRIQSNQDEQARLRAAGCQLAPLGFHLQGPARQGELGVGPLRLWPGGLCVSRSVGDLDAGPEVVPLPHIRQVMVPSSGARVVICSDGVWDLMSLSKAVKLCRFKATTGATGALMAAVSRDLRLLVGAAGPGQRGRRQPARTHRPPFPTACRTAVLPCRTCRTNQIALYKGYMENGMPRASSAVADVASDTTNHSNHSAQSCEPALKAGPEYDSPVLAFGSAPLPGSREPSPVAAGGAT</sequence>
<dbReference type="SMART" id="SM00332">
    <property type="entry name" value="PP2Cc"/>
    <property type="match status" value="1"/>
</dbReference>
<evidence type="ECO:0000256" key="1">
    <source>
        <dbReference type="SAM" id="MobiDB-lite"/>
    </source>
</evidence>
<dbReference type="InterPro" id="IPR036457">
    <property type="entry name" value="PPM-type-like_dom_sf"/>
</dbReference>
<dbReference type="AlphaFoldDB" id="A0A2J7ZLP2"/>
<gene>
    <name evidence="3" type="ORF">TSOC_012941</name>
</gene>
<feature type="compositionally biased region" description="Basic residues" evidence="1">
    <location>
        <begin position="308"/>
        <end position="318"/>
    </location>
</feature>
<evidence type="ECO:0000259" key="2">
    <source>
        <dbReference type="PROSITE" id="PS51746"/>
    </source>
</evidence>
<reference evidence="3 4" key="1">
    <citation type="journal article" date="2017" name="Mol. Biol. Evol.">
        <title>The 4-celled Tetrabaena socialis nuclear genome reveals the essential components for genetic control of cell number at the origin of multicellularity in the volvocine lineage.</title>
        <authorList>
            <person name="Featherston J."/>
            <person name="Arakaki Y."/>
            <person name="Hanschen E.R."/>
            <person name="Ferris P.J."/>
            <person name="Michod R.E."/>
            <person name="Olson B.J.S.C."/>
            <person name="Nozaki H."/>
            <person name="Durand P.M."/>
        </authorList>
    </citation>
    <scope>NUCLEOTIDE SEQUENCE [LARGE SCALE GENOMIC DNA]</scope>
    <source>
        <strain evidence="3 4">NIES-571</strain>
    </source>
</reference>
<dbReference type="Pfam" id="PF00481">
    <property type="entry name" value="PP2C"/>
    <property type="match status" value="1"/>
</dbReference>
<feature type="domain" description="PPM-type phosphatase" evidence="2">
    <location>
        <begin position="35"/>
        <end position="296"/>
    </location>
</feature>
<evidence type="ECO:0000313" key="4">
    <source>
        <dbReference type="Proteomes" id="UP000236333"/>
    </source>
</evidence>
<keyword evidence="4" id="KW-1185">Reference proteome</keyword>
<dbReference type="CDD" id="cd00143">
    <property type="entry name" value="PP2Cc"/>
    <property type="match status" value="1"/>
</dbReference>
<feature type="region of interest" description="Disordered" evidence="1">
    <location>
        <begin position="390"/>
        <end position="413"/>
    </location>
</feature>
<dbReference type="PROSITE" id="PS51746">
    <property type="entry name" value="PPM_2"/>
    <property type="match status" value="1"/>
</dbReference>
<evidence type="ECO:0000313" key="3">
    <source>
        <dbReference type="EMBL" id="PNH01188.1"/>
    </source>
</evidence>
<dbReference type="PANTHER" id="PTHR47992">
    <property type="entry name" value="PROTEIN PHOSPHATASE"/>
    <property type="match status" value="1"/>
</dbReference>
<dbReference type="Gene3D" id="3.60.40.10">
    <property type="entry name" value="PPM-type phosphatase domain"/>
    <property type="match status" value="1"/>
</dbReference>
<protein>
    <recommendedName>
        <fullName evidence="2">PPM-type phosphatase domain-containing protein</fullName>
    </recommendedName>
</protein>
<proteinExistence type="predicted"/>